<evidence type="ECO:0000256" key="2">
    <source>
        <dbReference type="ARBA" id="ARBA00022694"/>
    </source>
</evidence>
<accession>A0A3D8QIX9</accession>
<dbReference type="OrthoDB" id="5416589at2759"/>
<feature type="region of interest" description="Disordered" evidence="4">
    <location>
        <begin position="1"/>
        <end position="30"/>
    </location>
</feature>
<dbReference type="GO" id="GO:0006364">
    <property type="term" value="P:rRNA processing"/>
    <property type="evidence" value="ECO:0007669"/>
    <property type="project" value="TreeGrafter"/>
</dbReference>
<comment type="caution">
    <text evidence="5">The sequence shown here is derived from an EMBL/GenBank/DDBJ whole genome shotgun (WGS) entry which is preliminary data.</text>
</comment>
<dbReference type="Proteomes" id="UP000256328">
    <property type="component" value="Unassembled WGS sequence"/>
</dbReference>
<comment type="subcellular location">
    <subcellularLocation>
        <location evidence="1">Nucleus</location>
    </subcellularLocation>
</comment>
<dbReference type="GO" id="GO:0000172">
    <property type="term" value="C:ribonuclease MRP complex"/>
    <property type="evidence" value="ECO:0007669"/>
    <property type="project" value="InterPro"/>
</dbReference>
<dbReference type="GO" id="GO:0005655">
    <property type="term" value="C:nucleolar ribonuclease P complex"/>
    <property type="evidence" value="ECO:0007669"/>
    <property type="project" value="InterPro"/>
</dbReference>
<dbReference type="InterPro" id="IPR014612">
    <property type="entry name" value="Pop7/Rpp20"/>
</dbReference>
<name>A0A3D8QIX9_9HELO</name>
<evidence type="ECO:0000256" key="1">
    <source>
        <dbReference type="ARBA" id="ARBA00004123"/>
    </source>
</evidence>
<evidence type="ECO:0000256" key="3">
    <source>
        <dbReference type="ARBA" id="ARBA00023242"/>
    </source>
</evidence>
<dbReference type="GO" id="GO:0003723">
    <property type="term" value="F:RNA binding"/>
    <property type="evidence" value="ECO:0007669"/>
    <property type="project" value="TreeGrafter"/>
</dbReference>
<dbReference type="Gene3D" id="3.30.110.20">
    <property type="entry name" value="Alba-like domain"/>
    <property type="match status" value="1"/>
</dbReference>
<dbReference type="GO" id="GO:0001682">
    <property type="term" value="P:tRNA 5'-leader removal"/>
    <property type="evidence" value="ECO:0007669"/>
    <property type="project" value="InterPro"/>
</dbReference>
<evidence type="ECO:0000313" key="5">
    <source>
        <dbReference type="EMBL" id="RDW61394.1"/>
    </source>
</evidence>
<dbReference type="EMBL" id="PDLN01000018">
    <property type="protein sequence ID" value="RDW61394.1"/>
    <property type="molecule type" value="Genomic_DNA"/>
</dbReference>
<dbReference type="GO" id="GO:0004526">
    <property type="term" value="F:ribonuclease P activity"/>
    <property type="evidence" value="ECO:0007669"/>
    <property type="project" value="TreeGrafter"/>
</dbReference>
<evidence type="ECO:0000313" key="6">
    <source>
        <dbReference type="Proteomes" id="UP000256328"/>
    </source>
</evidence>
<proteinExistence type="predicted"/>
<dbReference type="InterPro" id="IPR036882">
    <property type="entry name" value="Alba-like_dom_sf"/>
</dbReference>
<dbReference type="AlphaFoldDB" id="A0A3D8QIX9"/>
<keyword evidence="3" id="KW-0539">Nucleus</keyword>
<keyword evidence="2" id="KW-0819">tRNA processing</keyword>
<feature type="compositionally biased region" description="Basic and acidic residues" evidence="4">
    <location>
        <begin position="17"/>
        <end position="26"/>
    </location>
</feature>
<dbReference type="InterPro" id="IPR020241">
    <property type="entry name" value="RNase_P/MRP_Pop7_fungi"/>
</dbReference>
<dbReference type="PANTHER" id="PTHR28256:SF1">
    <property type="entry name" value="RIBONUCLEASES P_MRP PROTEIN SUBUNIT POP7"/>
    <property type="match status" value="1"/>
</dbReference>
<sequence length="183" mass="20153">MAKEGQTPGSIPKPRPKKLERLPKDKKIQKRPLLHPSIAGVHSSSKTARIIYVSSKTPFISALKRAQKYFDASSKTPGIKLSAHDDRANLRAIEESVKKQQMEGQVVTLKGTGKAIEKVLQLGMWFQDQDAGARFAVTWRTASVGAVDDVVQKGDQGSEEGTSFVEESRIRRVSVLEVDVSLK</sequence>
<dbReference type="GO" id="GO:0034965">
    <property type="term" value="P:intronic box C/D snoRNA processing"/>
    <property type="evidence" value="ECO:0007669"/>
    <property type="project" value="TreeGrafter"/>
</dbReference>
<protein>
    <submittedName>
        <fullName evidence="5">Uncharacterized protein</fullName>
    </submittedName>
</protein>
<evidence type="ECO:0000256" key="4">
    <source>
        <dbReference type="SAM" id="MobiDB-lite"/>
    </source>
</evidence>
<dbReference type="Pfam" id="PF12328">
    <property type="entry name" value="Rpp20"/>
    <property type="match status" value="1"/>
</dbReference>
<dbReference type="GO" id="GO:0000294">
    <property type="term" value="P:nuclear-transcribed mRNA catabolic process, RNase MRP-dependent"/>
    <property type="evidence" value="ECO:0007669"/>
    <property type="project" value="TreeGrafter"/>
</dbReference>
<reference evidence="5 6" key="1">
    <citation type="journal article" date="2018" name="IMA Fungus">
        <title>IMA Genome-F 9: Draft genome sequence of Annulohypoxylon stygium, Aspergillus mulundensis, Berkeleyomyces basicola (syn. Thielaviopsis basicola), Ceratocystis smalleyi, two Cercospora beticola strains, Coleophoma cylindrospora, Fusarium fracticaudum, Phialophora cf. hyalina, and Morchella septimelata.</title>
        <authorList>
            <person name="Wingfield B.D."/>
            <person name="Bills G.F."/>
            <person name="Dong Y."/>
            <person name="Huang W."/>
            <person name="Nel W.J."/>
            <person name="Swalarsk-Parry B.S."/>
            <person name="Vaghefi N."/>
            <person name="Wilken P.M."/>
            <person name="An Z."/>
            <person name="de Beer Z.W."/>
            <person name="De Vos L."/>
            <person name="Chen L."/>
            <person name="Duong T.A."/>
            <person name="Gao Y."/>
            <person name="Hammerbacher A."/>
            <person name="Kikkert J.R."/>
            <person name="Li Y."/>
            <person name="Li H."/>
            <person name="Li K."/>
            <person name="Li Q."/>
            <person name="Liu X."/>
            <person name="Ma X."/>
            <person name="Naidoo K."/>
            <person name="Pethybridge S.J."/>
            <person name="Sun J."/>
            <person name="Steenkamp E.T."/>
            <person name="van der Nest M.A."/>
            <person name="van Wyk S."/>
            <person name="Wingfield M.J."/>
            <person name="Xiong C."/>
            <person name="Yue Q."/>
            <person name="Zhang X."/>
        </authorList>
    </citation>
    <scope>NUCLEOTIDE SEQUENCE [LARGE SCALE GENOMIC DNA]</scope>
    <source>
        <strain evidence="5 6">BP5796</strain>
    </source>
</reference>
<gene>
    <name evidence="5" type="ORF">BP5796_11286</name>
</gene>
<organism evidence="5 6">
    <name type="scientific">Coleophoma crateriformis</name>
    <dbReference type="NCBI Taxonomy" id="565419"/>
    <lineage>
        <taxon>Eukaryota</taxon>
        <taxon>Fungi</taxon>
        <taxon>Dikarya</taxon>
        <taxon>Ascomycota</taxon>
        <taxon>Pezizomycotina</taxon>
        <taxon>Leotiomycetes</taxon>
        <taxon>Helotiales</taxon>
        <taxon>Dermateaceae</taxon>
        <taxon>Coleophoma</taxon>
    </lineage>
</organism>
<dbReference type="PANTHER" id="PTHR28256">
    <property type="entry name" value="RIBONUCLEASES P/MRP PROTEIN SUBUNIT POP7"/>
    <property type="match status" value="1"/>
</dbReference>
<keyword evidence="6" id="KW-1185">Reference proteome</keyword>
<dbReference type="GO" id="GO:0000171">
    <property type="term" value="F:ribonuclease MRP activity"/>
    <property type="evidence" value="ECO:0007669"/>
    <property type="project" value="TreeGrafter"/>
</dbReference>